<dbReference type="Proteomes" id="UP001148737">
    <property type="component" value="Unassembled WGS sequence"/>
</dbReference>
<sequence>MLKVKMKTSEKDFDSGDNASTAMGASAQIDQAAERRVLSKFDWFVMPQMSILVLFAYLDRTNIGNARVFGFEESTGMSGTDFNNISMFFYIPYIIFETPWVMAVRRFGPGRVLAVAIVCWSAITLGTGFVRNYNEVIACRVLLGAFEAGLFPALTFVISGIYPAASQGKRIAVLYISIALSGALGGLVAYGIQSMGEQHGLAAWRWLFIIEGAVSFVIGALCWVSLPGTPETAWFLDETEKNTMVLLKIRDHPYEATDKFSWKQVGMAVSDPLVWLASTSLFCSSIAMFGFSTFLPTLLKGMQYTSLQANYLSIPVYVLASIGTGITTFVSDRIGRRAICLIHSPILVMVGYAVAVGSSNKSVGYFGMFIVGAGVYSFNTVLLTWVSNNIHPDYKRSVAIAMVVSIGNAAGLAASQIYPIGDAPRYILGNSVSLAFESVALGCVALIYMLLRYRTRQKEKLIGEGVESNGKEGDQSLDFDSVGIWERGSPVPTPDSHYQPVTTVETAVMQAAPIAVGDIAPRHNGRVTSAARARLSAIFQTQQSPVSYATVQDGSAHFSLEPEAGGRALVQVDALDNSSSLSPTFEQPIENSMPPPWPTDLEQLGQSEVFMQDMPNFWSLDPSVVQAAEATEAGVSIRNETSICPGVPVTLNRHDRSTTFIGYSNESDPFLLEHYPYNATDELDFFMVTYRRPSLQTAARGHPPVHFLQSKPEAASQSQEALANALALTDERSLLNELINVEMGIALLRLYLRFVFQNLPIVSIKLLQDEKEFISTTSPGVLAGMFALAMPFTSWDEQLCLDNAYSKPDSSKLWQISYSCLQKELHFPSLSTVQTSLLLLNTTTFDPVAVETPFAWSMACSVLAIAQSLGLHIEPTHWRIPESEKRLRRRLWWTVVAEHSWRAVTHGRSTMLREDDYTVEPITHADFVGIDSSTADYFVHFCSLTTITNEICHNFYTLRAVSRVQNLSVLIEKAKPLQHSLYLWLEALPPSLRLDQMTDAMDEIPDSRASLHIAHFTAQVLLFRALLRPIVLQTPTDCVAREVLQECRVFMRNLITVQNGQRKTSTTLDATRSGCSVIATTPTTTLSFTNGDCIPNANGRRANPKNLSTSAQTPSIADYRDTQ</sequence>
<dbReference type="EMBL" id="JANAKD010000523">
    <property type="protein sequence ID" value="KAJ3493102.1"/>
    <property type="molecule type" value="Genomic_DNA"/>
</dbReference>
<comment type="caution">
    <text evidence="1">The sequence shown here is derived from an EMBL/GenBank/DDBJ whole genome shotgun (WGS) entry which is preliminary data.</text>
</comment>
<keyword evidence="2" id="KW-1185">Reference proteome</keyword>
<name>A0ACC1QTU8_9HYPO</name>
<organism evidence="1 2">
    <name type="scientific">Lecanicillium saksenae</name>
    <dbReference type="NCBI Taxonomy" id="468837"/>
    <lineage>
        <taxon>Eukaryota</taxon>
        <taxon>Fungi</taxon>
        <taxon>Dikarya</taxon>
        <taxon>Ascomycota</taxon>
        <taxon>Pezizomycotina</taxon>
        <taxon>Sordariomycetes</taxon>
        <taxon>Hypocreomycetidae</taxon>
        <taxon>Hypocreales</taxon>
        <taxon>Cordycipitaceae</taxon>
        <taxon>Lecanicillium</taxon>
    </lineage>
</organism>
<accession>A0ACC1QTU8</accession>
<gene>
    <name evidence="1" type="ORF">NLG97_g4950</name>
</gene>
<evidence type="ECO:0000313" key="1">
    <source>
        <dbReference type="EMBL" id="KAJ3493102.1"/>
    </source>
</evidence>
<proteinExistence type="predicted"/>
<evidence type="ECO:0000313" key="2">
    <source>
        <dbReference type="Proteomes" id="UP001148737"/>
    </source>
</evidence>
<reference evidence="1" key="1">
    <citation type="submission" date="2022-07" db="EMBL/GenBank/DDBJ databases">
        <title>Genome Sequence of Lecanicillium saksenae.</title>
        <authorList>
            <person name="Buettner E."/>
        </authorList>
    </citation>
    <scope>NUCLEOTIDE SEQUENCE</scope>
    <source>
        <strain evidence="1">VT-O1</strain>
    </source>
</reference>
<protein>
    <submittedName>
        <fullName evidence="1">Uncharacterized protein</fullName>
    </submittedName>
</protein>